<dbReference type="Pfam" id="PF02317">
    <property type="entry name" value="Octopine_DH"/>
    <property type="match status" value="1"/>
</dbReference>
<accession>A0A2B4RT78</accession>
<comment type="similarity">
    <text evidence="2">Belongs to the IFI6/IFI27 family.</text>
</comment>
<evidence type="ECO:0000256" key="1">
    <source>
        <dbReference type="ARBA" id="ARBA00004141"/>
    </source>
</evidence>
<dbReference type="CDD" id="cd03801">
    <property type="entry name" value="GT4_PimA-like"/>
    <property type="match status" value="1"/>
</dbReference>
<keyword evidence="10" id="KW-1185">Reference proteome</keyword>
<dbReference type="InterPro" id="IPR008927">
    <property type="entry name" value="6-PGluconate_DH-like_C_sf"/>
</dbReference>
<dbReference type="InterPro" id="IPR036291">
    <property type="entry name" value="NAD(P)-bd_dom_sf"/>
</dbReference>
<dbReference type="Gene3D" id="3.40.50.720">
    <property type="entry name" value="NAD(P)-binding Rossmann-like Domain"/>
    <property type="match status" value="1"/>
</dbReference>
<organism evidence="9 10">
    <name type="scientific">Stylophora pistillata</name>
    <name type="common">Smooth cauliflower coral</name>
    <dbReference type="NCBI Taxonomy" id="50429"/>
    <lineage>
        <taxon>Eukaryota</taxon>
        <taxon>Metazoa</taxon>
        <taxon>Cnidaria</taxon>
        <taxon>Anthozoa</taxon>
        <taxon>Hexacorallia</taxon>
        <taxon>Scleractinia</taxon>
        <taxon>Astrocoeniina</taxon>
        <taxon>Pocilloporidae</taxon>
        <taxon>Stylophora</taxon>
    </lineage>
</organism>
<dbReference type="GO" id="GO:0016020">
    <property type="term" value="C:membrane"/>
    <property type="evidence" value="ECO:0007669"/>
    <property type="project" value="UniProtKB-SubCell"/>
</dbReference>
<dbReference type="OrthoDB" id="6058913at2759"/>
<keyword evidence="3" id="KW-0812">Transmembrane</keyword>
<dbReference type="InterPro" id="IPR009311">
    <property type="entry name" value="IFI6/IFI27-like"/>
</dbReference>
<evidence type="ECO:0000256" key="5">
    <source>
        <dbReference type="ARBA" id="ARBA00023136"/>
    </source>
</evidence>
<dbReference type="PANTHER" id="PTHR38015:SF1">
    <property type="entry name" value="OPINE DEHYDROGENASE DOMAIN-CONTAINING PROTEIN"/>
    <property type="match status" value="1"/>
</dbReference>
<evidence type="ECO:0000256" key="4">
    <source>
        <dbReference type="ARBA" id="ARBA00022989"/>
    </source>
</evidence>
<evidence type="ECO:0000313" key="9">
    <source>
        <dbReference type="EMBL" id="PFX19528.1"/>
    </source>
</evidence>
<dbReference type="Gene3D" id="3.40.50.2000">
    <property type="entry name" value="Glycogen Phosphorylase B"/>
    <property type="match status" value="2"/>
</dbReference>
<dbReference type="InterPro" id="IPR038213">
    <property type="entry name" value="IFI6/IFI27-like_sf"/>
</dbReference>
<dbReference type="InterPro" id="IPR049341">
    <property type="entry name" value="TRADD-like_N"/>
</dbReference>
<comment type="caution">
    <text evidence="9">The sequence shown here is derived from an EMBL/GenBank/DDBJ whole genome shotgun (WGS) entry which is preliminary data.</text>
</comment>
<feature type="domain" description="Opine dehydrogenase" evidence="7">
    <location>
        <begin position="981"/>
        <end position="1145"/>
    </location>
</feature>
<sequence length="1192" mass="130768">MACSSVSTAASSEEVKKEQRLIDVMFLCDEWKSSKGGLSTFNREFAMNLAETTTGSMKIHCYVSQSDDRDREDAKQHGVNLITAEAVPGSRDYLDWLKVPPPELQHPHVVIGHGRKLGTPAYHIQRATSCKWIQFVHVFCEDLGKYKNTTTAATDTIEENEEKHKMEIELCRAADAVVAVGSRLQEKYSRSLLNVKVEIITPGIFGNFSNESKLAVDRSVVKKFNLFMFGRATLEDLSLKGYDIVANAIGSLGKNFQLTFVGSSPGEHRKVEQWFLDNTCINRNQLTIRGYCSKQEELKMMFCQSDLVALPSRTEGFGLVSVEAISAGVPILVSDESGIAEALQKVKGGKAVIVGSDEDADEWARRIRAISEESAEVREANALKFRENYRKAFSWRTECEKFKGMLERLMQKAPADDEVNIITEVEDLKPTESINQSTTSISEPVACQRADDQRASAKSTSMGGASHTGKEDIQALKERAFSLIVVNYLETTPPQCSDERNKFMEYLEKMQLIMKGFRSGSLVITVKCESLQILDELWKDYSSGHLGEVIQNCLVTEKILKELNLVEMKLKTTLDKEEYNTCKVYFERVGCRDALSAQSYFINTEDEAQLERWKQNTEVVESEKGKSTSPILEMSSIGDEKEGEELQETIKGIFPLPPSVSSDTNDKPEGISMKLQGTDGVNWGRVAAVTGGAVVTGAAAVVAAPGVLGAAGFTAGGVAAGSIAAAAQSAIYGGFTGGVFSLLQSAGAAGIGLAGNAAIGAAGASVGGALSDLGARLYGSRVKTIKLLICGGGSDAHAFAGIASSQKETEVRVLTLYQDEAERWSSAMQTQDLEIKVHHKGQEPTFIKSKSVSITKNPDEALRDIDFVVFVLPAFAHEDYLIALKPYINPGMTLIGFPGGPGFEFQVHYALDEAAQQCTILNFESSPWICRTTEFGVKCEVLGTKKILFGAIKRGSEKPKKDPVSNLQYLLGPLPVLDVSGHMLGVQLMSVNAYLHTSIMYGQWKDWDGDTLDEPPLFYCGLTEVAATFLSSVSEEIVKIKEAVEIKTREEMSKVVHIHMWHLRRYGDDIVDRSTLKTAIQTNAAYQTIQHPVKKDRDGKLRPDFTCRYLTEDVPYGLVVIRGIAEIVGLHTPNIDNLLRWCQQKMGKEYLVNSKVIVSDVNQDGSLEILAIDNSGNIACMDLNGKLVSVAI</sequence>
<dbReference type="InterPro" id="IPR051729">
    <property type="entry name" value="Opine/Lysopine_DH"/>
</dbReference>
<evidence type="ECO:0000259" key="8">
    <source>
        <dbReference type="Pfam" id="PF20694"/>
    </source>
</evidence>
<dbReference type="Gene3D" id="1.10.1040.10">
    <property type="entry name" value="N-(1-d-carboxylethyl)-l-norvaline Dehydrogenase, domain 2"/>
    <property type="match status" value="1"/>
</dbReference>
<evidence type="ECO:0000313" key="10">
    <source>
        <dbReference type="Proteomes" id="UP000225706"/>
    </source>
</evidence>
<name>A0A2B4RT78_STYPI</name>
<dbReference type="EMBL" id="LSMT01000356">
    <property type="protein sequence ID" value="PFX19528.1"/>
    <property type="molecule type" value="Genomic_DNA"/>
</dbReference>
<dbReference type="InterPro" id="IPR013328">
    <property type="entry name" value="6PGD_dom2"/>
</dbReference>
<dbReference type="SUPFAM" id="SSF53756">
    <property type="entry name" value="UDP-Glycosyltransferase/glycogen phosphorylase"/>
    <property type="match status" value="1"/>
</dbReference>
<evidence type="ECO:0000256" key="3">
    <source>
        <dbReference type="ARBA" id="ARBA00022692"/>
    </source>
</evidence>
<dbReference type="Pfam" id="PF20706">
    <property type="entry name" value="GT4-conflict"/>
    <property type="match status" value="1"/>
</dbReference>
<dbReference type="Pfam" id="PF06140">
    <property type="entry name" value="Ifi-6-16"/>
    <property type="match status" value="1"/>
</dbReference>
<dbReference type="AlphaFoldDB" id="A0A2B4RT78"/>
<feature type="region of interest" description="Disordered" evidence="6">
    <location>
        <begin position="432"/>
        <end position="469"/>
    </location>
</feature>
<dbReference type="Pfam" id="PF20694">
    <property type="entry name" value="TRADD-like_N"/>
    <property type="match status" value="1"/>
</dbReference>
<proteinExistence type="inferred from homology"/>
<evidence type="ECO:0000256" key="6">
    <source>
        <dbReference type="SAM" id="MobiDB-lite"/>
    </source>
</evidence>
<dbReference type="PANTHER" id="PTHR38015">
    <property type="entry name" value="BLR6086 PROTEIN"/>
    <property type="match status" value="1"/>
</dbReference>
<keyword evidence="4" id="KW-1133">Transmembrane helix</keyword>
<dbReference type="GO" id="GO:0016491">
    <property type="term" value="F:oxidoreductase activity"/>
    <property type="evidence" value="ECO:0007669"/>
    <property type="project" value="InterPro"/>
</dbReference>
<comment type="subcellular location">
    <subcellularLocation>
        <location evidence="1">Membrane</location>
        <topology evidence="1">Multi-pass membrane protein</topology>
    </subcellularLocation>
</comment>
<evidence type="ECO:0000259" key="7">
    <source>
        <dbReference type="Pfam" id="PF02317"/>
    </source>
</evidence>
<evidence type="ECO:0000256" key="2">
    <source>
        <dbReference type="ARBA" id="ARBA00007262"/>
    </source>
</evidence>
<dbReference type="SUPFAM" id="SSF51735">
    <property type="entry name" value="NAD(P)-binding Rossmann-fold domains"/>
    <property type="match status" value="1"/>
</dbReference>
<keyword evidence="5" id="KW-0472">Membrane</keyword>
<protein>
    <submittedName>
        <fullName evidence="9">Tauropine dehydrogenase</fullName>
    </submittedName>
</protein>
<dbReference type="Proteomes" id="UP000225706">
    <property type="component" value="Unassembled WGS sequence"/>
</dbReference>
<feature type="compositionally biased region" description="Polar residues" evidence="6">
    <location>
        <begin position="432"/>
        <end position="442"/>
    </location>
</feature>
<dbReference type="STRING" id="50429.A0A2B4RT78"/>
<dbReference type="InterPro" id="IPR003421">
    <property type="entry name" value="Opine_DH"/>
</dbReference>
<feature type="domain" description="TRADD-like N-terminal" evidence="8">
    <location>
        <begin position="503"/>
        <end position="559"/>
    </location>
</feature>
<reference evidence="10" key="1">
    <citation type="journal article" date="2017" name="bioRxiv">
        <title>Comparative analysis of the genomes of Stylophora pistillata and Acropora digitifera provides evidence for extensive differences between species of corals.</title>
        <authorList>
            <person name="Voolstra C.R."/>
            <person name="Li Y."/>
            <person name="Liew Y.J."/>
            <person name="Baumgarten S."/>
            <person name="Zoccola D."/>
            <person name="Flot J.-F."/>
            <person name="Tambutte S."/>
            <person name="Allemand D."/>
            <person name="Aranda M."/>
        </authorList>
    </citation>
    <scope>NUCLEOTIDE SEQUENCE [LARGE SCALE GENOMIC DNA]</scope>
</reference>
<dbReference type="SUPFAM" id="SSF48179">
    <property type="entry name" value="6-phosphogluconate dehydrogenase C-terminal domain-like"/>
    <property type="match status" value="1"/>
</dbReference>
<dbReference type="Gene3D" id="6.10.110.10">
    <property type="match status" value="1"/>
</dbReference>
<gene>
    <name evidence="9" type="primary">tadh</name>
    <name evidence="9" type="ORF">AWC38_SpisGene16052</name>
</gene>